<protein>
    <recommendedName>
        <fullName evidence="2">Fibronectin type-III domain-containing protein</fullName>
    </recommendedName>
</protein>
<feature type="compositionally biased region" description="Polar residues" evidence="1">
    <location>
        <begin position="53"/>
        <end position="63"/>
    </location>
</feature>
<evidence type="ECO:0000259" key="2">
    <source>
        <dbReference type="PROSITE" id="PS50853"/>
    </source>
</evidence>
<evidence type="ECO:0000313" key="3">
    <source>
        <dbReference type="EMBL" id="CAB0008765.1"/>
    </source>
</evidence>
<organism evidence="4 5">
    <name type="scientific">Nesidiocoris tenuis</name>
    <dbReference type="NCBI Taxonomy" id="355587"/>
    <lineage>
        <taxon>Eukaryota</taxon>
        <taxon>Metazoa</taxon>
        <taxon>Ecdysozoa</taxon>
        <taxon>Arthropoda</taxon>
        <taxon>Hexapoda</taxon>
        <taxon>Insecta</taxon>
        <taxon>Pterygota</taxon>
        <taxon>Neoptera</taxon>
        <taxon>Paraneoptera</taxon>
        <taxon>Hemiptera</taxon>
        <taxon>Heteroptera</taxon>
        <taxon>Panheteroptera</taxon>
        <taxon>Cimicomorpha</taxon>
        <taxon>Miridae</taxon>
        <taxon>Dicyphina</taxon>
        <taxon>Nesidiocoris</taxon>
    </lineage>
</organism>
<proteinExistence type="predicted"/>
<dbReference type="InterPro" id="IPR013783">
    <property type="entry name" value="Ig-like_fold"/>
</dbReference>
<dbReference type="AlphaFoldDB" id="A0A6H5HKC7"/>
<dbReference type="Gene3D" id="2.60.40.10">
    <property type="entry name" value="Immunoglobulins"/>
    <property type="match status" value="1"/>
</dbReference>
<dbReference type="InterPro" id="IPR036116">
    <property type="entry name" value="FN3_sf"/>
</dbReference>
<name>A0A6H5HKC7_9HEMI</name>
<reference evidence="4 5" key="1">
    <citation type="submission" date="2020-02" db="EMBL/GenBank/DDBJ databases">
        <authorList>
            <person name="Ferguson B K."/>
        </authorList>
    </citation>
    <scope>NUCLEOTIDE SEQUENCE [LARGE SCALE GENOMIC DNA]</scope>
</reference>
<gene>
    <name evidence="3" type="ORF">NTEN_LOCUS13985</name>
    <name evidence="4" type="ORF">NTEN_LOCUS22223</name>
</gene>
<accession>A0A6H5HKC7</accession>
<evidence type="ECO:0000313" key="4">
    <source>
        <dbReference type="EMBL" id="CAB0018314.1"/>
    </source>
</evidence>
<dbReference type="EMBL" id="CADCXU010032565">
    <property type="protein sequence ID" value="CAB0018314.1"/>
    <property type="molecule type" value="Genomic_DNA"/>
</dbReference>
<dbReference type="SUPFAM" id="SSF49265">
    <property type="entry name" value="Fibronectin type III"/>
    <property type="match status" value="1"/>
</dbReference>
<dbReference type="Proteomes" id="UP000479000">
    <property type="component" value="Unassembled WGS sequence"/>
</dbReference>
<feature type="region of interest" description="Disordered" evidence="1">
    <location>
        <begin position="42"/>
        <end position="63"/>
    </location>
</feature>
<feature type="domain" description="Fibronectin type-III" evidence="2">
    <location>
        <begin position="2"/>
        <end position="63"/>
    </location>
</feature>
<dbReference type="OrthoDB" id="6234674at2759"/>
<evidence type="ECO:0000256" key="1">
    <source>
        <dbReference type="SAM" id="MobiDB-lite"/>
    </source>
</evidence>
<dbReference type="CDD" id="cd00063">
    <property type="entry name" value="FN3"/>
    <property type="match status" value="1"/>
</dbReference>
<keyword evidence="5" id="KW-1185">Reference proteome</keyword>
<sequence length="63" mass="6717">MSLGAPRGVSVSSGLEGFTIHWKPPPEAGTVDIDHYAVTLREGGDDEEDGNAILQTTQETSLY</sequence>
<dbReference type="PROSITE" id="PS50853">
    <property type="entry name" value="FN3"/>
    <property type="match status" value="1"/>
</dbReference>
<evidence type="ECO:0000313" key="5">
    <source>
        <dbReference type="Proteomes" id="UP000479000"/>
    </source>
</evidence>
<dbReference type="EMBL" id="CADCXU010020837">
    <property type="protein sequence ID" value="CAB0008765.1"/>
    <property type="molecule type" value="Genomic_DNA"/>
</dbReference>
<dbReference type="InterPro" id="IPR003961">
    <property type="entry name" value="FN3_dom"/>
</dbReference>
<feature type="non-terminal residue" evidence="4">
    <location>
        <position position="63"/>
    </location>
</feature>